<feature type="region of interest" description="Disordered" evidence="1">
    <location>
        <begin position="1"/>
        <end position="33"/>
    </location>
</feature>
<keyword evidence="3" id="KW-1185">Reference proteome</keyword>
<proteinExistence type="predicted"/>
<reference evidence="2" key="1">
    <citation type="submission" date="2021-03" db="EMBL/GenBank/DDBJ databases">
        <authorList>
            <person name="Tran Van P."/>
        </authorList>
    </citation>
    <scope>NUCLEOTIDE SEQUENCE</scope>
</reference>
<dbReference type="Proteomes" id="UP001153148">
    <property type="component" value="Unassembled WGS sequence"/>
</dbReference>
<evidence type="ECO:0000256" key="1">
    <source>
        <dbReference type="SAM" id="MobiDB-lite"/>
    </source>
</evidence>
<protein>
    <submittedName>
        <fullName evidence="2">Uncharacterized protein</fullName>
    </submittedName>
</protein>
<organism evidence="2 3">
    <name type="scientific">Timema podura</name>
    <name type="common">Walking stick</name>
    <dbReference type="NCBI Taxonomy" id="61482"/>
    <lineage>
        <taxon>Eukaryota</taxon>
        <taxon>Metazoa</taxon>
        <taxon>Ecdysozoa</taxon>
        <taxon>Arthropoda</taxon>
        <taxon>Hexapoda</taxon>
        <taxon>Insecta</taxon>
        <taxon>Pterygota</taxon>
        <taxon>Neoptera</taxon>
        <taxon>Polyneoptera</taxon>
        <taxon>Phasmatodea</taxon>
        <taxon>Timematodea</taxon>
        <taxon>Timematoidea</taxon>
        <taxon>Timematidae</taxon>
        <taxon>Timema</taxon>
    </lineage>
</organism>
<sequence length="82" mass="9186">MEWASFAYESGPFHSISAPHLRRTKPDYETGPLKSNPESAIGRILDHHCAVITTQISKSLILLMLDHSDKITVKGYEENCSD</sequence>
<accession>A0ABN7PA81</accession>
<gene>
    <name evidence="2" type="ORF">TPAB3V08_LOCUS11660</name>
</gene>
<dbReference type="EMBL" id="CAJPIN010036327">
    <property type="protein sequence ID" value="CAG2064715.1"/>
    <property type="molecule type" value="Genomic_DNA"/>
</dbReference>
<name>A0ABN7PA81_TIMPD</name>
<evidence type="ECO:0000313" key="2">
    <source>
        <dbReference type="EMBL" id="CAG2064715.1"/>
    </source>
</evidence>
<evidence type="ECO:0000313" key="3">
    <source>
        <dbReference type="Proteomes" id="UP001153148"/>
    </source>
</evidence>
<comment type="caution">
    <text evidence="2">The sequence shown here is derived from an EMBL/GenBank/DDBJ whole genome shotgun (WGS) entry which is preliminary data.</text>
</comment>